<evidence type="ECO:0000313" key="2">
    <source>
        <dbReference type="Proteomes" id="UP001059380"/>
    </source>
</evidence>
<dbReference type="Proteomes" id="UP001059380">
    <property type="component" value="Chromosome"/>
</dbReference>
<dbReference type="KEGG" id="orp:MOP44_11655"/>
<sequence>MNRREFAAGTAAVLLGQRLVAQTAGVDHPGLDLNRHRFGVNYTPSRNWWFCWNDWDAGPIARDLDAIAALGADHLRIMLVWPFFQPNPKWVSTAHLERMDQLLSLMGERKLDALVTVFTGQLSGWYFLPSFNRLSDGFYTKKEMWDAQELFIRELARVMKPHANIIGFDFGNELNTCWKAKQAEGDAWMAKMFALMQSILPDGLHVNGVDHHPWFEDDTFSQKALATARFPVMHCYPWWTEALKYGGAMDPPSVKLLAAMAALIRSYAGDVRKPVWAGEFNTCIEALPEKGQAEWLEKAVTAAIEQGVSWFSYWDSHDVDRKFEFNPLEYTLGLLTNDGRVKEQGRVFKQLAETYRGKPVKYPSASLPAPPKTRTIAGTWDWINGWLGWKKPGTA</sequence>
<dbReference type="SUPFAM" id="SSF51445">
    <property type="entry name" value="(Trans)glycosidases"/>
    <property type="match status" value="1"/>
</dbReference>
<dbReference type="InterPro" id="IPR017853">
    <property type="entry name" value="GH"/>
</dbReference>
<dbReference type="RefSeq" id="WP_260796212.1">
    <property type="nucleotide sequence ID" value="NZ_CP093313.1"/>
</dbReference>
<evidence type="ECO:0000313" key="1">
    <source>
        <dbReference type="EMBL" id="UWZ86574.1"/>
    </source>
</evidence>
<organism evidence="1 2">
    <name type="scientific">Occallatibacter riparius</name>
    <dbReference type="NCBI Taxonomy" id="1002689"/>
    <lineage>
        <taxon>Bacteria</taxon>
        <taxon>Pseudomonadati</taxon>
        <taxon>Acidobacteriota</taxon>
        <taxon>Terriglobia</taxon>
        <taxon>Terriglobales</taxon>
        <taxon>Acidobacteriaceae</taxon>
        <taxon>Occallatibacter</taxon>
    </lineage>
</organism>
<name>A0A9J7BYT8_9BACT</name>
<reference evidence="1" key="1">
    <citation type="submission" date="2021-04" db="EMBL/GenBank/DDBJ databases">
        <title>Phylogenetic analysis of Acidobacteriaceae.</title>
        <authorList>
            <person name="Qiu L."/>
            <person name="Zhang Q."/>
        </authorList>
    </citation>
    <scope>NUCLEOTIDE SEQUENCE</scope>
    <source>
        <strain evidence="1">DSM 25168</strain>
    </source>
</reference>
<protein>
    <submittedName>
        <fullName evidence="1">Cellulase family glycosylhydrolase</fullName>
    </submittedName>
</protein>
<dbReference type="EMBL" id="CP093313">
    <property type="protein sequence ID" value="UWZ86574.1"/>
    <property type="molecule type" value="Genomic_DNA"/>
</dbReference>
<proteinExistence type="predicted"/>
<dbReference type="AlphaFoldDB" id="A0A9J7BYT8"/>
<keyword evidence="2" id="KW-1185">Reference proteome</keyword>
<dbReference type="Gene3D" id="3.20.20.80">
    <property type="entry name" value="Glycosidases"/>
    <property type="match status" value="1"/>
</dbReference>
<accession>A0A9J7BYT8</accession>
<gene>
    <name evidence="1" type="ORF">MOP44_11655</name>
</gene>